<dbReference type="InterPro" id="IPR004242">
    <property type="entry name" value="Transposase_21"/>
</dbReference>
<evidence type="ECO:0000256" key="1">
    <source>
        <dbReference type="SAM" id="MobiDB-lite"/>
    </source>
</evidence>
<organism evidence="2 3">
    <name type="scientific">Bondarzewia mesenterica</name>
    <dbReference type="NCBI Taxonomy" id="1095465"/>
    <lineage>
        <taxon>Eukaryota</taxon>
        <taxon>Fungi</taxon>
        <taxon>Dikarya</taxon>
        <taxon>Basidiomycota</taxon>
        <taxon>Agaricomycotina</taxon>
        <taxon>Agaricomycetes</taxon>
        <taxon>Russulales</taxon>
        <taxon>Bondarzewiaceae</taxon>
        <taxon>Bondarzewia</taxon>
    </lineage>
</organism>
<dbReference type="AlphaFoldDB" id="A0A4S4M1M4"/>
<accession>A0A4S4M1M4</accession>
<dbReference type="OrthoDB" id="2404451at2759"/>
<protein>
    <recommendedName>
        <fullName evidence="4">Transposase family Tnp2 protein</fullName>
    </recommendedName>
</protein>
<dbReference type="Proteomes" id="UP000310158">
    <property type="component" value="Unassembled WGS sequence"/>
</dbReference>
<dbReference type="PANTHER" id="PTHR46579:SF1">
    <property type="entry name" value="F5_8 TYPE C DOMAIN-CONTAINING PROTEIN"/>
    <property type="match status" value="1"/>
</dbReference>
<dbReference type="PANTHER" id="PTHR46579">
    <property type="entry name" value="F5/8 TYPE C DOMAIN-CONTAINING PROTEIN-RELATED"/>
    <property type="match status" value="1"/>
</dbReference>
<dbReference type="Pfam" id="PF02992">
    <property type="entry name" value="Transposase_21"/>
    <property type="match status" value="1"/>
</dbReference>
<dbReference type="EMBL" id="SGPL01000061">
    <property type="protein sequence ID" value="THH18872.1"/>
    <property type="molecule type" value="Genomic_DNA"/>
</dbReference>
<reference evidence="2 3" key="1">
    <citation type="submission" date="2019-02" db="EMBL/GenBank/DDBJ databases">
        <title>Genome sequencing of the rare red list fungi Bondarzewia mesenterica.</title>
        <authorList>
            <person name="Buettner E."/>
            <person name="Kellner H."/>
        </authorList>
    </citation>
    <scope>NUCLEOTIDE SEQUENCE [LARGE SCALE GENOMIC DNA]</scope>
    <source>
        <strain evidence="2 3">DSM 108281</strain>
    </source>
</reference>
<evidence type="ECO:0000313" key="3">
    <source>
        <dbReference type="Proteomes" id="UP000310158"/>
    </source>
</evidence>
<name>A0A4S4M1M4_9AGAM</name>
<evidence type="ECO:0000313" key="2">
    <source>
        <dbReference type="EMBL" id="THH18872.1"/>
    </source>
</evidence>
<evidence type="ECO:0008006" key="4">
    <source>
        <dbReference type="Google" id="ProtNLM"/>
    </source>
</evidence>
<keyword evidence="3" id="KW-1185">Reference proteome</keyword>
<gene>
    <name evidence="2" type="ORF">EW146_g2190</name>
</gene>
<comment type="caution">
    <text evidence="2">The sequence shown here is derived from an EMBL/GenBank/DDBJ whole genome shotgun (WGS) entry which is preliminary data.</text>
</comment>
<proteinExistence type="predicted"/>
<sequence length="968" mass="109138">MAPLSKSKSARRQKSSSLKSDRRFCAHCNALVDRKTERRHRKLFIIPHLAGGAAEMVDIFERTVSADEAESDLDRSDSKDSDRDEDVQADDAKMRDEGDDNNSYKPGKPDDALIANVTGHPIINVDPNLEPFNEDMDENLDGDADAEDECEENFGYLDSGAEEFDDVVDDCFGASDPLLSTWDQLGEQFEQETQLNAADLNPHDKDILRQYSLKVKHHLTDDAFRDFPNAFPSSDVPSLDAARPHHDLTACPYCKAPRFHSNGKARKHFTYLLLIPRLRGFFASTFMAKHMEYRAFEHQHIPGKIIDVFDSKQYRTLRLSTDGFAPFRHRKNITCWPLILFNYNLPPEIRFHIGNILSLGVIPGPKKPIDGDSFLWPAVEELLQLAVGVRAYDVLSSSLFLLRAYLILLFGDMPAMSLIMRMKGHNGFSPCRMCKITGLRVPGGRGTTHYVPLDRSNHPSVVDSRNAIKKYDPRNLPMQTHDEILAAARHVQSAQTAMEEERLSKACGIKGVSILSHLSSISLAQSFPYDFMHLIWENLVKNLVLLWTGSFKELDEGTGSYELGQSAWDAIGMATALTGTTILSSYTARPPNVANDQSTTTADSWSFWTLYIGPVLLRRRFRNSKYYTHFIELVKLLHLCLQFEISAEDLNAIREGFVKWVEKYESFYYQGSPARISACPVTIHALLHIADGIEACGPVWAYWAFPMERYCGLIRPAIKSRRRPFASLDRFVVESAQLAQITLLYNLTGSDDIFSRRVCSKVRGQFQDPSYKTCVLLPPKSDALTSAPLRNKIVKALATRYDKSDSLAMMKNWVNRSQIMEWGKVRIIDGDTISTAAFAGIGDDSRDSSYVRYEVLIDKHARRRGIAPEFEPQTFYARLQHIFVIQLPANTDLGFTTPETVILAALSPCKIDAEHGTLDIHYYSKENSTLDIVDIQCIQCVVGRIKDGSRWAIIDRSGSLARAIFDVS</sequence>
<feature type="region of interest" description="Disordered" evidence="1">
    <location>
        <begin position="67"/>
        <end position="113"/>
    </location>
</feature>
<feature type="compositionally biased region" description="Basic and acidic residues" evidence="1">
    <location>
        <begin position="72"/>
        <end position="82"/>
    </location>
</feature>